<name>A0A075WBH4_ARCFL</name>
<evidence type="ECO:0000313" key="3">
    <source>
        <dbReference type="EMBL" id="AIG97341.1"/>
    </source>
</evidence>
<keyword evidence="1" id="KW-1133">Transmembrane helix</keyword>
<dbReference type="AlphaFoldDB" id="A0A075WBH4"/>
<gene>
    <name evidence="3" type="ORF">AFULGI_00005330</name>
</gene>
<accession>A0A075WBH4</accession>
<reference evidence="3 4" key="1">
    <citation type="submission" date="2013-07" db="EMBL/GenBank/DDBJ databases">
        <title>Genome of Archaeoglobus fulgidus.</title>
        <authorList>
            <person name="Fiebig A."/>
            <person name="Birkeland N.-K."/>
        </authorList>
    </citation>
    <scope>NUCLEOTIDE SEQUENCE [LARGE SCALE GENOMIC DNA]</scope>
    <source>
        <strain evidence="3 4">DSM 8774</strain>
    </source>
</reference>
<dbReference type="Proteomes" id="UP000028501">
    <property type="component" value="Chromosome"/>
</dbReference>
<dbReference type="RefSeq" id="WP_010878031.1">
    <property type="nucleotide sequence ID" value="NZ_CP006577.1"/>
</dbReference>
<feature type="transmembrane region" description="Helical" evidence="1">
    <location>
        <begin position="199"/>
        <end position="217"/>
    </location>
</feature>
<dbReference type="EMBL" id="CP006577">
    <property type="protein sequence ID" value="AIG97341.1"/>
    <property type="molecule type" value="Genomic_DNA"/>
</dbReference>
<proteinExistence type="predicted"/>
<feature type="transmembrane region" description="Helical" evidence="1">
    <location>
        <begin position="12"/>
        <end position="29"/>
    </location>
</feature>
<dbReference type="GeneID" id="24794063"/>
<evidence type="ECO:0000256" key="1">
    <source>
        <dbReference type="SAM" id="Phobius"/>
    </source>
</evidence>
<sequence length="225" mass="25536">MRYPEIDIARGAAVILMLLFHSFFDAHYFGKIELSGDFWYYFPRFIGGMFIFISGYTLSVVKPDFSRLKRKVLKLAALSLAITAVTLVFVPEKTVVFGIIHFFTLATLLGYLFLRFPKIQLPAGIALFFAGIALNQIRVGTNMLVWLGLMPYGFTTLDYYPLLPWFGVFLLGMFFGNVARPKGANLNVPVVSFLGKNSLKIYVIQHPVIILLLHLYFGDILQQIF</sequence>
<evidence type="ECO:0000313" key="4">
    <source>
        <dbReference type="Proteomes" id="UP000028501"/>
    </source>
</evidence>
<feature type="transmembrane region" description="Helical" evidence="1">
    <location>
        <begin position="72"/>
        <end position="90"/>
    </location>
</feature>
<feature type="transmembrane region" description="Helical" evidence="1">
    <location>
        <begin position="121"/>
        <end position="139"/>
    </location>
</feature>
<dbReference type="Pfam" id="PF07786">
    <property type="entry name" value="HGSNAT_cat"/>
    <property type="match status" value="1"/>
</dbReference>
<feature type="transmembrane region" description="Helical" evidence="1">
    <location>
        <begin position="41"/>
        <end position="60"/>
    </location>
</feature>
<dbReference type="KEGG" id="afg:AFULGI_00005330"/>
<keyword evidence="1" id="KW-0812">Transmembrane</keyword>
<dbReference type="InterPro" id="IPR012429">
    <property type="entry name" value="HGSNAT_cat"/>
</dbReference>
<organism evidence="3 4">
    <name type="scientific">Archaeoglobus fulgidus DSM 8774</name>
    <dbReference type="NCBI Taxonomy" id="1344584"/>
    <lineage>
        <taxon>Archaea</taxon>
        <taxon>Methanobacteriati</taxon>
        <taxon>Methanobacteriota</taxon>
        <taxon>Archaeoglobi</taxon>
        <taxon>Archaeoglobales</taxon>
        <taxon>Archaeoglobaceae</taxon>
        <taxon>Archaeoglobus</taxon>
    </lineage>
</organism>
<keyword evidence="1" id="KW-0472">Membrane</keyword>
<dbReference type="HOGENOM" id="CLU_067755_0_1_2"/>
<feature type="transmembrane region" description="Helical" evidence="1">
    <location>
        <begin position="159"/>
        <end position="178"/>
    </location>
</feature>
<evidence type="ECO:0000259" key="2">
    <source>
        <dbReference type="Pfam" id="PF07786"/>
    </source>
</evidence>
<feature type="transmembrane region" description="Helical" evidence="1">
    <location>
        <begin position="96"/>
        <end position="114"/>
    </location>
</feature>
<feature type="domain" description="Heparan-alpha-glucosaminide N-acetyltransferase catalytic" evidence="2">
    <location>
        <begin position="2"/>
        <end position="207"/>
    </location>
</feature>
<protein>
    <recommendedName>
        <fullName evidence="2">Heparan-alpha-glucosaminide N-acetyltransferase catalytic domain-containing protein</fullName>
    </recommendedName>
</protein>